<gene>
    <name evidence="1" type="ORF">A2U01_0014353</name>
</gene>
<dbReference type="AlphaFoldDB" id="A0A392N4I8"/>
<comment type="caution">
    <text evidence="1">The sequence shown here is derived from an EMBL/GenBank/DDBJ whole genome shotgun (WGS) entry which is preliminary data.</text>
</comment>
<feature type="non-terminal residue" evidence="1">
    <location>
        <position position="1"/>
    </location>
</feature>
<dbReference type="Proteomes" id="UP000265520">
    <property type="component" value="Unassembled WGS sequence"/>
</dbReference>
<protein>
    <submittedName>
        <fullName evidence="1">Uncharacterized protein</fullName>
    </submittedName>
</protein>
<proteinExistence type="predicted"/>
<evidence type="ECO:0000313" key="1">
    <source>
        <dbReference type="EMBL" id="MCH93404.1"/>
    </source>
</evidence>
<reference evidence="1 2" key="1">
    <citation type="journal article" date="2018" name="Front. Plant Sci.">
        <title>Red Clover (Trifolium pratense) and Zigzag Clover (T. medium) - A Picture of Genomic Similarities and Differences.</title>
        <authorList>
            <person name="Dluhosova J."/>
            <person name="Istvanek J."/>
            <person name="Nedelnik J."/>
            <person name="Repkova J."/>
        </authorList>
    </citation>
    <scope>NUCLEOTIDE SEQUENCE [LARGE SCALE GENOMIC DNA]</scope>
    <source>
        <strain evidence="2">cv. 10/8</strain>
        <tissue evidence="1">Leaf</tissue>
    </source>
</reference>
<keyword evidence="2" id="KW-1185">Reference proteome</keyword>
<dbReference type="EMBL" id="LXQA010024854">
    <property type="protein sequence ID" value="MCH93404.1"/>
    <property type="molecule type" value="Genomic_DNA"/>
</dbReference>
<evidence type="ECO:0000313" key="2">
    <source>
        <dbReference type="Proteomes" id="UP000265520"/>
    </source>
</evidence>
<accession>A0A392N4I8</accession>
<name>A0A392N4I8_9FABA</name>
<sequence length="75" mass="8231">ENKFQSGLGAARRVDGARRNAPFHFVFAGCGLRAAQPRVYIFAVCFSAAAGTRKKGFFQGFSYNIKSRIKRVSLG</sequence>
<organism evidence="1 2">
    <name type="scientific">Trifolium medium</name>
    <dbReference type="NCBI Taxonomy" id="97028"/>
    <lineage>
        <taxon>Eukaryota</taxon>
        <taxon>Viridiplantae</taxon>
        <taxon>Streptophyta</taxon>
        <taxon>Embryophyta</taxon>
        <taxon>Tracheophyta</taxon>
        <taxon>Spermatophyta</taxon>
        <taxon>Magnoliopsida</taxon>
        <taxon>eudicotyledons</taxon>
        <taxon>Gunneridae</taxon>
        <taxon>Pentapetalae</taxon>
        <taxon>rosids</taxon>
        <taxon>fabids</taxon>
        <taxon>Fabales</taxon>
        <taxon>Fabaceae</taxon>
        <taxon>Papilionoideae</taxon>
        <taxon>50 kb inversion clade</taxon>
        <taxon>NPAAA clade</taxon>
        <taxon>Hologalegina</taxon>
        <taxon>IRL clade</taxon>
        <taxon>Trifolieae</taxon>
        <taxon>Trifolium</taxon>
    </lineage>
</organism>